<evidence type="ECO:0000313" key="3">
    <source>
        <dbReference type="Proteomes" id="UP000319449"/>
    </source>
</evidence>
<protein>
    <submittedName>
        <fullName evidence="2">Putative XRE-type DNA-binding protein</fullName>
    </submittedName>
</protein>
<name>A0A562VM91_9BACT</name>
<dbReference type="GO" id="GO:0003677">
    <property type="term" value="F:DNA binding"/>
    <property type="evidence" value="ECO:0007669"/>
    <property type="project" value="UniProtKB-KW"/>
</dbReference>
<dbReference type="InterPro" id="IPR010982">
    <property type="entry name" value="Lambda_DNA-bd_dom_sf"/>
</dbReference>
<dbReference type="PROSITE" id="PS50943">
    <property type="entry name" value="HTH_CROC1"/>
    <property type="match status" value="1"/>
</dbReference>
<accession>A0A562VM91</accession>
<dbReference type="SUPFAM" id="SSF47413">
    <property type="entry name" value="lambda repressor-like DNA-binding domains"/>
    <property type="match status" value="1"/>
</dbReference>
<dbReference type="RefSeq" id="WP_145022130.1">
    <property type="nucleotide sequence ID" value="NZ_VLLN01000011.1"/>
</dbReference>
<proteinExistence type="predicted"/>
<dbReference type="InterPro" id="IPR001387">
    <property type="entry name" value="Cro/C1-type_HTH"/>
</dbReference>
<dbReference type="Gene3D" id="1.10.260.40">
    <property type="entry name" value="lambda repressor-like DNA-binding domains"/>
    <property type="match status" value="1"/>
</dbReference>
<comment type="caution">
    <text evidence="2">The sequence shown here is derived from an EMBL/GenBank/DDBJ whole genome shotgun (WGS) entry which is preliminary data.</text>
</comment>
<keyword evidence="3" id="KW-1185">Reference proteome</keyword>
<organism evidence="2 3">
    <name type="scientific">Geobacter argillaceus</name>
    <dbReference type="NCBI Taxonomy" id="345631"/>
    <lineage>
        <taxon>Bacteria</taxon>
        <taxon>Pseudomonadati</taxon>
        <taxon>Thermodesulfobacteriota</taxon>
        <taxon>Desulfuromonadia</taxon>
        <taxon>Geobacterales</taxon>
        <taxon>Geobacteraceae</taxon>
        <taxon>Geobacter</taxon>
    </lineage>
</organism>
<dbReference type="EMBL" id="VLLN01000011">
    <property type="protein sequence ID" value="TWJ19083.1"/>
    <property type="molecule type" value="Genomic_DNA"/>
</dbReference>
<reference evidence="2 3" key="1">
    <citation type="submission" date="2019-07" db="EMBL/GenBank/DDBJ databases">
        <title>Genomic Encyclopedia of Archaeal and Bacterial Type Strains, Phase II (KMG-II): from individual species to whole genera.</title>
        <authorList>
            <person name="Goeker M."/>
        </authorList>
    </citation>
    <scope>NUCLEOTIDE SEQUENCE [LARGE SCALE GENOMIC DNA]</scope>
    <source>
        <strain evidence="2 3">ATCC BAA-1139</strain>
    </source>
</reference>
<sequence length="79" mass="9299">MLFEIGEKIRNERKRRKISQEKMANDLEMSRTTISQIESGTVQEIGVRKLIRMLEYLDLELRVRPAGVPPTLDELRDEK</sequence>
<dbReference type="SMART" id="SM00530">
    <property type="entry name" value="HTH_XRE"/>
    <property type="match status" value="1"/>
</dbReference>
<dbReference type="CDD" id="cd00093">
    <property type="entry name" value="HTH_XRE"/>
    <property type="match status" value="1"/>
</dbReference>
<dbReference type="AlphaFoldDB" id="A0A562VM91"/>
<dbReference type="Proteomes" id="UP000319449">
    <property type="component" value="Unassembled WGS sequence"/>
</dbReference>
<gene>
    <name evidence="2" type="ORF">JN12_02029</name>
</gene>
<dbReference type="OrthoDB" id="3035529at2"/>
<feature type="domain" description="HTH cro/C1-type" evidence="1">
    <location>
        <begin position="9"/>
        <end position="64"/>
    </location>
</feature>
<evidence type="ECO:0000313" key="2">
    <source>
        <dbReference type="EMBL" id="TWJ19083.1"/>
    </source>
</evidence>
<dbReference type="Pfam" id="PF01381">
    <property type="entry name" value="HTH_3"/>
    <property type="match status" value="1"/>
</dbReference>
<evidence type="ECO:0000259" key="1">
    <source>
        <dbReference type="PROSITE" id="PS50943"/>
    </source>
</evidence>
<keyword evidence="2" id="KW-0238">DNA-binding</keyword>